<proteinExistence type="predicted"/>
<protein>
    <submittedName>
        <fullName evidence="7">TetR family transcriptional regulator</fullName>
    </submittedName>
</protein>
<gene>
    <name evidence="7" type="ORF">CA982_03850</name>
</gene>
<evidence type="ECO:0000256" key="4">
    <source>
        <dbReference type="PROSITE-ProRule" id="PRU00335"/>
    </source>
</evidence>
<name>A0A243QFH1_9ACTN</name>
<dbReference type="GO" id="GO:0003700">
    <property type="term" value="F:DNA-binding transcription factor activity"/>
    <property type="evidence" value="ECO:0007669"/>
    <property type="project" value="TreeGrafter"/>
</dbReference>
<evidence type="ECO:0000256" key="1">
    <source>
        <dbReference type="ARBA" id="ARBA00023015"/>
    </source>
</evidence>
<dbReference type="Gene3D" id="1.10.10.60">
    <property type="entry name" value="Homeodomain-like"/>
    <property type="match status" value="1"/>
</dbReference>
<keyword evidence="1" id="KW-0805">Transcription regulation</keyword>
<dbReference type="GO" id="GO:0000976">
    <property type="term" value="F:transcription cis-regulatory region binding"/>
    <property type="evidence" value="ECO:0007669"/>
    <property type="project" value="TreeGrafter"/>
</dbReference>
<feature type="compositionally biased region" description="Basic and acidic residues" evidence="5">
    <location>
        <begin position="1"/>
        <end position="18"/>
    </location>
</feature>
<dbReference type="Pfam" id="PF00440">
    <property type="entry name" value="TetR_N"/>
    <property type="match status" value="1"/>
</dbReference>
<evidence type="ECO:0000256" key="5">
    <source>
        <dbReference type="SAM" id="MobiDB-lite"/>
    </source>
</evidence>
<dbReference type="AlphaFoldDB" id="A0A243QFH1"/>
<dbReference type="OrthoDB" id="956698at2"/>
<dbReference type="RefSeq" id="WP_086534029.1">
    <property type="nucleotide sequence ID" value="NZ_NGFO01000003.1"/>
</dbReference>
<keyword evidence="3" id="KW-0804">Transcription</keyword>
<dbReference type="InterPro" id="IPR009057">
    <property type="entry name" value="Homeodomain-like_sf"/>
</dbReference>
<dbReference type="PANTHER" id="PTHR30055:SF238">
    <property type="entry name" value="MYCOFACTOCIN BIOSYNTHESIS TRANSCRIPTIONAL REGULATOR MFTR-RELATED"/>
    <property type="match status" value="1"/>
</dbReference>
<dbReference type="STRING" id="417102.CA982_03850"/>
<comment type="caution">
    <text evidence="7">The sequence shown here is derived from an EMBL/GenBank/DDBJ whole genome shotgun (WGS) entry which is preliminary data.</text>
</comment>
<reference evidence="7 8" key="1">
    <citation type="submission" date="2017-05" db="EMBL/GenBank/DDBJ databases">
        <title>Biotechnological potential of actinobacteria isolated from South African environments.</title>
        <authorList>
            <person name="Le Roes-Hill M."/>
            <person name="Prins A."/>
            <person name="Durrell K.A."/>
        </authorList>
    </citation>
    <scope>NUCLEOTIDE SEQUENCE [LARGE SCALE GENOMIC DNA]</scope>
    <source>
        <strain evidence="7">BS2</strain>
    </source>
</reference>
<feature type="DNA-binding region" description="H-T-H motif" evidence="4">
    <location>
        <begin position="45"/>
        <end position="64"/>
    </location>
</feature>
<evidence type="ECO:0000313" key="8">
    <source>
        <dbReference type="Proteomes" id="UP000194632"/>
    </source>
</evidence>
<keyword evidence="8" id="KW-1185">Reference proteome</keyword>
<dbReference type="InterPro" id="IPR023772">
    <property type="entry name" value="DNA-bd_HTH_TetR-type_CS"/>
</dbReference>
<dbReference type="PANTHER" id="PTHR30055">
    <property type="entry name" value="HTH-TYPE TRANSCRIPTIONAL REGULATOR RUTR"/>
    <property type="match status" value="1"/>
</dbReference>
<keyword evidence="2 4" id="KW-0238">DNA-binding</keyword>
<dbReference type="Gene3D" id="1.10.357.10">
    <property type="entry name" value="Tetracycline Repressor, domain 2"/>
    <property type="match status" value="1"/>
</dbReference>
<evidence type="ECO:0000256" key="2">
    <source>
        <dbReference type="ARBA" id="ARBA00023125"/>
    </source>
</evidence>
<dbReference type="PROSITE" id="PS01081">
    <property type="entry name" value="HTH_TETR_1"/>
    <property type="match status" value="1"/>
</dbReference>
<evidence type="ECO:0000256" key="3">
    <source>
        <dbReference type="ARBA" id="ARBA00023163"/>
    </source>
</evidence>
<evidence type="ECO:0000259" key="6">
    <source>
        <dbReference type="PROSITE" id="PS50977"/>
    </source>
</evidence>
<organism evidence="7 8">
    <name type="scientific">Gordonia lacunae</name>
    <dbReference type="NCBI Taxonomy" id="417102"/>
    <lineage>
        <taxon>Bacteria</taxon>
        <taxon>Bacillati</taxon>
        <taxon>Actinomycetota</taxon>
        <taxon>Actinomycetes</taxon>
        <taxon>Mycobacteriales</taxon>
        <taxon>Gordoniaceae</taxon>
        <taxon>Gordonia</taxon>
    </lineage>
</organism>
<dbReference type="PROSITE" id="PS50977">
    <property type="entry name" value="HTH_TETR_2"/>
    <property type="match status" value="1"/>
</dbReference>
<feature type="domain" description="HTH tetR-type" evidence="6">
    <location>
        <begin position="22"/>
        <end position="82"/>
    </location>
</feature>
<accession>A0A243QFH1</accession>
<dbReference type="InterPro" id="IPR001647">
    <property type="entry name" value="HTH_TetR"/>
</dbReference>
<dbReference type="SUPFAM" id="SSF46689">
    <property type="entry name" value="Homeodomain-like"/>
    <property type="match status" value="1"/>
</dbReference>
<dbReference type="InterPro" id="IPR050109">
    <property type="entry name" value="HTH-type_TetR-like_transc_reg"/>
</dbReference>
<sequence>MADMKTARSEEVRADRGGRPATTSAHALAARAQELFLERGFEKTSVGDIADAAGVSRRTFFRYFPTKADVVWVESAAELDHFRRLVAAASTDTPPHLTVTDAFIAAIDHGRAEERWARHRAQLILSVPAVQAQANVVYRQWRTVIADHVRMRAAYGGDDAYPTAVAYAVIAGSSAAHEMWLRRDDLELGHCLRRMFELMVPGPPSDL</sequence>
<dbReference type="Pfam" id="PF17754">
    <property type="entry name" value="TetR_C_14"/>
    <property type="match status" value="1"/>
</dbReference>
<dbReference type="EMBL" id="NGFO01000003">
    <property type="protein sequence ID" value="OUC80336.1"/>
    <property type="molecule type" value="Genomic_DNA"/>
</dbReference>
<dbReference type="Proteomes" id="UP000194632">
    <property type="component" value="Unassembled WGS sequence"/>
</dbReference>
<dbReference type="InterPro" id="IPR041347">
    <property type="entry name" value="MftR_C"/>
</dbReference>
<dbReference type="PRINTS" id="PR00455">
    <property type="entry name" value="HTHTETR"/>
</dbReference>
<evidence type="ECO:0000313" key="7">
    <source>
        <dbReference type="EMBL" id="OUC80336.1"/>
    </source>
</evidence>
<feature type="region of interest" description="Disordered" evidence="5">
    <location>
        <begin position="1"/>
        <end position="24"/>
    </location>
</feature>